<gene>
    <name evidence="6" type="ORF">FK530_10815</name>
</gene>
<dbReference type="OrthoDB" id="1846031at2"/>
<evidence type="ECO:0000313" key="7">
    <source>
        <dbReference type="Proteomes" id="UP000319375"/>
    </source>
</evidence>
<evidence type="ECO:0000256" key="3">
    <source>
        <dbReference type="ARBA" id="ARBA00022448"/>
    </source>
</evidence>
<dbReference type="InterPro" id="IPR051313">
    <property type="entry name" value="Bact_iron-sidero_bind"/>
</dbReference>
<evidence type="ECO:0000256" key="4">
    <source>
        <dbReference type="ARBA" id="ARBA00022729"/>
    </source>
</evidence>
<dbReference type="Proteomes" id="UP000319375">
    <property type="component" value="Unassembled WGS sequence"/>
</dbReference>
<evidence type="ECO:0000256" key="2">
    <source>
        <dbReference type="ARBA" id="ARBA00008814"/>
    </source>
</evidence>
<accession>A0A5C5S1V1</accession>
<dbReference type="PANTHER" id="PTHR30532">
    <property type="entry name" value="IRON III DICITRATE-BINDING PERIPLASMIC PROTEIN"/>
    <property type="match status" value="1"/>
</dbReference>
<comment type="subcellular location">
    <subcellularLocation>
        <location evidence="1">Cell envelope</location>
    </subcellularLocation>
</comment>
<dbReference type="PROSITE" id="PS51318">
    <property type="entry name" value="TAT"/>
    <property type="match status" value="1"/>
</dbReference>
<name>A0A5C5S1V1_9ACTN</name>
<reference evidence="6 7" key="1">
    <citation type="submission" date="2019-06" db="EMBL/GenBank/DDBJ databases">
        <title>Tsukamurella conjunctivitidis sp. nov., Tsukamurella assacharolytica sp. nov. and Tsukamurella sputae sp. nov. isolated from patients with conjunctivitis, bacteraemia (lymphoma) and respiratory infection (sputum) in Hong Kong.</title>
        <authorList>
            <person name="Teng J.L.L."/>
            <person name="Lee H.H."/>
            <person name="Fong J.Y.H."/>
            <person name="Fok K.M.N."/>
            <person name="Lau S.K.P."/>
            <person name="Woo P.C.Y."/>
        </authorList>
    </citation>
    <scope>NUCLEOTIDE SEQUENCE [LARGE SCALE GENOMIC DNA]</scope>
    <source>
        <strain evidence="6 7">HKU72</strain>
    </source>
</reference>
<dbReference type="PANTHER" id="PTHR30532:SF24">
    <property type="entry name" value="FERRIC ENTEROBACTIN-BINDING PERIPLASMIC PROTEIN FEPB"/>
    <property type="match status" value="1"/>
</dbReference>
<dbReference type="Pfam" id="PF01497">
    <property type="entry name" value="Peripla_BP_2"/>
    <property type="match status" value="1"/>
</dbReference>
<dbReference type="RefSeq" id="WP_146487031.1">
    <property type="nucleotide sequence ID" value="NZ_VIGX01000005.1"/>
</dbReference>
<comment type="similarity">
    <text evidence="2">Belongs to the bacterial solute-binding protein 8 family.</text>
</comment>
<keyword evidence="7" id="KW-1185">Reference proteome</keyword>
<dbReference type="GO" id="GO:0030288">
    <property type="term" value="C:outer membrane-bounded periplasmic space"/>
    <property type="evidence" value="ECO:0007669"/>
    <property type="project" value="TreeGrafter"/>
</dbReference>
<dbReference type="InterPro" id="IPR006311">
    <property type="entry name" value="TAT_signal"/>
</dbReference>
<dbReference type="AlphaFoldDB" id="A0A5C5S1V1"/>
<keyword evidence="4" id="KW-0732">Signal</keyword>
<dbReference type="PROSITE" id="PS50983">
    <property type="entry name" value="FE_B12_PBP"/>
    <property type="match status" value="1"/>
</dbReference>
<feature type="domain" description="Fe/B12 periplasmic-binding" evidence="5">
    <location>
        <begin position="61"/>
        <end position="338"/>
    </location>
</feature>
<dbReference type="EMBL" id="VIGX01000005">
    <property type="protein sequence ID" value="TWS28690.1"/>
    <property type="molecule type" value="Genomic_DNA"/>
</dbReference>
<keyword evidence="3" id="KW-0813">Transport</keyword>
<comment type="caution">
    <text evidence="6">The sequence shown here is derived from an EMBL/GenBank/DDBJ whole genome shotgun (WGS) entry which is preliminary data.</text>
</comment>
<evidence type="ECO:0000256" key="1">
    <source>
        <dbReference type="ARBA" id="ARBA00004196"/>
    </source>
</evidence>
<sequence length="340" mass="36199">MPIVLPTVRPTSRRDLFRGAGLLGAAALAAACGTEGNAPESGRRTVEHVRGSTVVPDDPQRIVTVGFSDQDPVLALGGRLVGVTDWYGDYEYATWPWAQMALGDQKPTVLNKGKFTGTPDYKYEEIAALKPDLILGLYTKMSPDQFEQLSRIAPTVGPPAGHKEFTAPWDVATRLTGDALGRRDAADRAIAAVNEKIAQARAAHPEFAGRTALVVERFKQGSSFVRSPGDPRSRLLAALGFTVPEVAGSAGSGNDGVDLADERMAELDQDVLVWNVGSAPSRKAEVEALPIYRTVPAVQAGRSVFVDDPLVSGAWTWGTVLSIPTVVDALASSIAPVMKR</sequence>
<dbReference type="GO" id="GO:1901678">
    <property type="term" value="P:iron coordination entity transport"/>
    <property type="evidence" value="ECO:0007669"/>
    <property type="project" value="UniProtKB-ARBA"/>
</dbReference>
<dbReference type="SUPFAM" id="SSF53807">
    <property type="entry name" value="Helical backbone' metal receptor"/>
    <property type="match status" value="1"/>
</dbReference>
<dbReference type="Gene3D" id="3.40.50.1980">
    <property type="entry name" value="Nitrogenase molybdenum iron protein domain"/>
    <property type="match status" value="2"/>
</dbReference>
<dbReference type="InterPro" id="IPR002491">
    <property type="entry name" value="ABC_transptr_periplasmic_BD"/>
</dbReference>
<proteinExistence type="inferred from homology"/>
<organism evidence="6 7">
    <name type="scientific">Tsukamurella conjunctivitidis</name>
    <dbReference type="NCBI Taxonomy" id="2592068"/>
    <lineage>
        <taxon>Bacteria</taxon>
        <taxon>Bacillati</taxon>
        <taxon>Actinomycetota</taxon>
        <taxon>Actinomycetes</taxon>
        <taxon>Mycobacteriales</taxon>
        <taxon>Tsukamurellaceae</taxon>
        <taxon>Tsukamurella</taxon>
    </lineage>
</organism>
<evidence type="ECO:0000259" key="5">
    <source>
        <dbReference type="PROSITE" id="PS50983"/>
    </source>
</evidence>
<protein>
    <submittedName>
        <fullName evidence="6">ABC transporter substrate-binding protein</fullName>
    </submittedName>
</protein>
<evidence type="ECO:0000313" key="6">
    <source>
        <dbReference type="EMBL" id="TWS28690.1"/>
    </source>
</evidence>